<dbReference type="EMBL" id="LDZY01000005">
    <property type="protein sequence ID" value="KLU66485.1"/>
    <property type="molecule type" value="Genomic_DNA"/>
</dbReference>
<dbReference type="InterPro" id="IPR042244">
    <property type="entry name" value="HypD_2_sf"/>
</dbReference>
<dbReference type="STRING" id="476652.DEAC_c18840"/>
<keyword evidence="3" id="KW-0408">Iron</keyword>
<evidence type="ECO:0000256" key="1">
    <source>
        <dbReference type="ARBA" id="ARBA00007888"/>
    </source>
</evidence>
<dbReference type="Gene3D" id="3.40.50.11750">
    <property type="entry name" value="HypD, alpha/beta domain 1"/>
    <property type="match status" value="2"/>
</dbReference>
<keyword evidence="5" id="KW-1185">Reference proteome</keyword>
<dbReference type="GO" id="GO:0070025">
    <property type="term" value="F:carbon monoxide binding"/>
    <property type="evidence" value="ECO:0007669"/>
    <property type="project" value="TreeGrafter"/>
</dbReference>
<dbReference type="PATRIC" id="fig|476652.3.peg.1949"/>
<sequence>MPMPKESNDVLAKAGEYLEEIKRLASEPFTIMEVCGTHTVAIAKNALRDILPPTVRLISGPGCPVCVTDSSDIDRYLYLAAQPNMITVTFGDMIRVPGSKKNLQALKAEGADVRVVYSTQDALEIAHKNPDKDVVFLGVGFETTAPTVAISLEIAQRDGINNFSVLSMHKVVPPVLRLLAEDEQLDVDAFLDPGHVCAIIGTQPIEFMAKEFGKPGVVTGFEALDILEAIVMLLRQREEGRSDIEIQYRRVAKAEGNPYAQTVVKRVFEPVDASWRGMGLIPGSGLGIREEFGPWDAIRKYSLPVFHSPETPGCQCGEVLKGRIYPTQCALFGKRCTPLKPVGPCMVSSEGSCAAYYRYSQRSDD</sequence>
<proteinExistence type="inferred from homology"/>
<dbReference type="GO" id="GO:0005506">
    <property type="term" value="F:iron ion binding"/>
    <property type="evidence" value="ECO:0007669"/>
    <property type="project" value="TreeGrafter"/>
</dbReference>
<dbReference type="InterPro" id="IPR002780">
    <property type="entry name" value="Hyd_form_HypD"/>
</dbReference>
<evidence type="ECO:0000256" key="2">
    <source>
        <dbReference type="ARBA" id="ARBA00022723"/>
    </source>
</evidence>
<dbReference type="NCBIfam" id="TIGR00075">
    <property type="entry name" value="hypD"/>
    <property type="match status" value="1"/>
</dbReference>
<evidence type="ECO:0000313" key="4">
    <source>
        <dbReference type="EMBL" id="KLU66485.1"/>
    </source>
</evidence>
<comment type="similarity">
    <text evidence="1">Belongs to the HypD family.</text>
</comment>
<dbReference type="PANTHER" id="PTHR30149">
    <property type="entry name" value="HYDROGENASE PROTEIN ASSEMBLY PROTEIN HYPD"/>
    <property type="match status" value="1"/>
</dbReference>
<dbReference type="GO" id="GO:0051539">
    <property type="term" value="F:4 iron, 4 sulfur cluster binding"/>
    <property type="evidence" value="ECO:0007669"/>
    <property type="project" value="TreeGrafter"/>
</dbReference>
<dbReference type="Gene3D" id="6.10.20.100">
    <property type="match status" value="1"/>
</dbReference>
<keyword evidence="2" id="KW-0479">Metal-binding</keyword>
<accession>A0A0J1FSM9</accession>
<dbReference type="GO" id="GO:0051604">
    <property type="term" value="P:protein maturation"/>
    <property type="evidence" value="ECO:0007669"/>
    <property type="project" value="TreeGrafter"/>
</dbReference>
<dbReference type="Pfam" id="PF01924">
    <property type="entry name" value="HypD"/>
    <property type="match status" value="1"/>
</dbReference>
<evidence type="ECO:0000313" key="5">
    <source>
        <dbReference type="Proteomes" id="UP000036356"/>
    </source>
</evidence>
<dbReference type="AlphaFoldDB" id="A0A0J1FSM9"/>
<dbReference type="PIRSF" id="PIRSF005622">
    <property type="entry name" value="Hydrgn_mat_hypD"/>
    <property type="match status" value="1"/>
</dbReference>
<protein>
    <submittedName>
        <fullName evidence="4">Hydrogenase expression/formation protein HypD</fullName>
    </submittedName>
</protein>
<reference evidence="4 5" key="1">
    <citation type="submission" date="2015-06" db="EMBL/GenBank/DDBJ databases">
        <title>Draft genome of the moderately acidophilic sulfate reducer Candidatus Desulfosporosinus acididurans strain M1.</title>
        <authorList>
            <person name="Poehlein A."/>
            <person name="Petzsch P."/>
            <person name="Johnson B.D."/>
            <person name="Schloemann M."/>
            <person name="Daniel R."/>
            <person name="Muehling M."/>
        </authorList>
    </citation>
    <scope>NUCLEOTIDE SEQUENCE [LARGE SCALE GENOMIC DNA]</scope>
    <source>
        <strain evidence="4 5">M1</strain>
    </source>
</reference>
<name>A0A0J1FSM9_9FIRM</name>
<evidence type="ECO:0000256" key="3">
    <source>
        <dbReference type="ARBA" id="ARBA00023004"/>
    </source>
</evidence>
<dbReference type="RefSeq" id="WP_047809732.1">
    <property type="nucleotide sequence ID" value="NZ_LDZY01000005.1"/>
</dbReference>
<organism evidence="4 5">
    <name type="scientific">Desulfosporosinus acididurans</name>
    <dbReference type="NCBI Taxonomy" id="476652"/>
    <lineage>
        <taxon>Bacteria</taxon>
        <taxon>Bacillati</taxon>
        <taxon>Bacillota</taxon>
        <taxon>Clostridia</taxon>
        <taxon>Eubacteriales</taxon>
        <taxon>Desulfitobacteriaceae</taxon>
        <taxon>Desulfosporosinus</taxon>
    </lineage>
</organism>
<dbReference type="Proteomes" id="UP000036356">
    <property type="component" value="Unassembled WGS sequence"/>
</dbReference>
<gene>
    <name evidence="4" type="primary">hypD</name>
    <name evidence="4" type="ORF">DEAC_c18840</name>
</gene>
<comment type="caution">
    <text evidence="4">The sequence shown here is derived from an EMBL/GenBank/DDBJ whole genome shotgun (WGS) entry which is preliminary data.</text>
</comment>
<dbReference type="PANTHER" id="PTHR30149:SF0">
    <property type="entry name" value="HYDROGENASE MATURATION FACTOR HYPD"/>
    <property type="match status" value="1"/>
</dbReference>
<dbReference type="InterPro" id="IPR042243">
    <property type="entry name" value="HypD_1"/>
</dbReference>